<evidence type="ECO:0000313" key="2">
    <source>
        <dbReference type="EMBL" id="MDT0622903.1"/>
    </source>
</evidence>
<keyword evidence="1" id="KW-1133">Transmembrane helix</keyword>
<dbReference type="SUPFAM" id="SSF47781">
    <property type="entry name" value="RuvA domain 2-like"/>
    <property type="match status" value="2"/>
</dbReference>
<proteinExistence type="predicted"/>
<dbReference type="Gene3D" id="1.10.150.280">
    <property type="entry name" value="AF1531-like domain"/>
    <property type="match status" value="1"/>
</dbReference>
<keyword evidence="1" id="KW-0812">Transmembrane</keyword>
<sequence>MKNFKSHFKFNKQERSGIFFLILLIIVLQGIYFYIKTNPLNDSIVHLNQIEQKKIDSLKKVASQKKVLRIFPFNPNFISDYKGYTLGMSPKEIDRLHLFRETNKFINSKEEFQQVTLVSDSLLGVISPFFKFPNWVSNEKVGFQERGQFISRKEKTIIQNLNTASASQLKSIRGIGDKLSTRIIKFRDRLGGFLINEQLYDVYGLEPNVVESTLEKFQVLNPPTVNKININTATILEISSLVYIPYQVAIEIVEHRELQGRIESFEQLTLIEGFPAEKLERIVLYLSL</sequence>
<dbReference type="Gene3D" id="1.10.150.320">
    <property type="entry name" value="Photosystem II 12 kDa extrinsic protein"/>
    <property type="match status" value="1"/>
</dbReference>
<evidence type="ECO:0000313" key="3">
    <source>
        <dbReference type="Proteomes" id="UP001250662"/>
    </source>
</evidence>
<gene>
    <name evidence="2" type="ORF">RM520_14830</name>
</gene>
<dbReference type="InterPro" id="IPR010994">
    <property type="entry name" value="RuvA_2-like"/>
</dbReference>
<organism evidence="2 3">
    <name type="scientific">Croceitalea vernalis</name>
    <dbReference type="NCBI Taxonomy" id="3075599"/>
    <lineage>
        <taxon>Bacteria</taxon>
        <taxon>Pseudomonadati</taxon>
        <taxon>Bacteroidota</taxon>
        <taxon>Flavobacteriia</taxon>
        <taxon>Flavobacteriales</taxon>
        <taxon>Flavobacteriaceae</taxon>
        <taxon>Croceitalea</taxon>
    </lineage>
</organism>
<dbReference type="Pfam" id="PF12836">
    <property type="entry name" value="HHH_3"/>
    <property type="match status" value="2"/>
</dbReference>
<dbReference type="RefSeq" id="WP_311388518.1">
    <property type="nucleotide sequence ID" value="NZ_JAVRHU010000006.1"/>
</dbReference>
<protein>
    <submittedName>
        <fullName evidence="2">Helix-hairpin-helix domain-containing protein</fullName>
    </submittedName>
</protein>
<feature type="transmembrane region" description="Helical" evidence="1">
    <location>
        <begin position="16"/>
        <end position="35"/>
    </location>
</feature>
<accession>A0ABU3BL58</accession>
<dbReference type="PANTHER" id="PTHR21180">
    <property type="entry name" value="ENDONUCLEASE/EXONUCLEASE/PHOSPHATASE FAMILY DOMAIN-CONTAINING PROTEIN 1"/>
    <property type="match status" value="1"/>
</dbReference>
<dbReference type="Proteomes" id="UP001250662">
    <property type="component" value="Unassembled WGS sequence"/>
</dbReference>
<name>A0ABU3BL58_9FLAO</name>
<comment type="caution">
    <text evidence="2">The sequence shown here is derived from an EMBL/GenBank/DDBJ whole genome shotgun (WGS) entry which is preliminary data.</text>
</comment>
<dbReference type="PANTHER" id="PTHR21180:SF32">
    <property type="entry name" value="ENDONUCLEASE_EXONUCLEASE_PHOSPHATASE FAMILY DOMAIN-CONTAINING PROTEIN 1"/>
    <property type="match status" value="1"/>
</dbReference>
<dbReference type="EMBL" id="JAVRHU010000006">
    <property type="protein sequence ID" value="MDT0622903.1"/>
    <property type="molecule type" value="Genomic_DNA"/>
</dbReference>
<dbReference type="InterPro" id="IPR051675">
    <property type="entry name" value="Endo/Exo/Phosphatase_dom_1"/>
</dbReference>
<keyword evidence="1" id="KW-0472">Membrane</keyword>
<keyword evidence="3" id="KW-1185">Reference proteome</keyword>
<evidence type="ECO:0000256" key="1">
    <source>
        <dbReference type="SAM" id="Phobius"/>
    </source>
</evidence>
<reference evidence="2 3" key="1">
    <citation type="submission" date="2023-09" db="EMBL/GenBank/DDBJ databases">
        <authorList>
            <person name="Rey-Velasco X."/>
        </authorList>
    </citation>
    <scope>NUCLEOTIDE SEQUENCE [LARGE SCALE GENOMIC DNA]</scope>
    <source>
        <strain evidence="2 3">P007</strain>
    </source>
</reference>